<dbReference type="InterPro" id="IPR036709">
    <property type="entry name" value="Autotransporte_beta_dom_sf"/>
</dbReference>
<evidence type="ECO:0000259" key="2">
    <source>
        <dbReference type="PROSITE" id="PS51208"/>
    </source>
</evidence>
<dbReference type="InterPro" id="IPR012332">
    <property type="entry name" value="Autotransporter_pectin_lyase_C"/>
</dbReference>
<dbReference type="PANTHER" id="PTHR35037">
    <property type="entry name" value="C-TERMINAL REGION OF AIDA-LIKE PROTEIN"/>
    <property type="match status" value="1"/>
</dbReference>
<dbReference type="EMBL" id="JBHRUV010000112">
    <property type="protein sequence ID" value="MFC3267343.1"/>
    <property type="molecule type" value="Genomic_DNA"/>
</dbReference>
<evidence type="ECO:0000256" key="1">
    <source>
        <dbReference type="SAM" id="MobiDB-lite"/>
    </source>
</evidence>
<dbReference type="Pfam" id="PF18883">
    <property type="entry name" value="AC_1"/>
    <property type="match status" value="1"/>
</dbReference>
<organism evidence="3 4">
    <name type="scientific">Camelimonas abortus</name>
    <dbReference type="NCBI Taxonomy" id="1017184"/>
    <lineage>
        <taxon>Bacteria</taxon>
        <taxon>Pseudomonadati</taxon>
        <taxon>Pseudomonadota</taxon>
        <taxon>Alphaproteobacteria</taxon>
        <taxon>Hyphomicrobiales</taxon>
        <taxon>Chelatococcaceae</taxon>
        <taxon>Camelimonas</taxon>
    </lineage>
</organism>
<dbReference type="Gene3D" id="2.160.20.20">
    <property type="match status" value="1"/>
</dbReference>
<dbReference type="InterPro" id="IPR005546">
    <property type="entry name" value="Autotransporte_beta"/>
</dbReference>
<dbReference type="Proteomes" id="UP001595536">
    <property type="component" value="Unassembled WGS sequence"/>
</dbReference>
<dbReference type="PROSITE" id="PS51208">
    <property type="entry name" value="AUTOTRANSPORTER"/>
    <property type="match status" value="1"/>
</dbReference>
<feature type="domain" description="Autotransporter" evidence="2">
    <location>
        <begin position="424"/>
        <end position="714"/>
    </location>
</feature>
<name>A0ABV7LI65_9HYPH</name>
<comment type="caution">
    <text evidence="3">The sequence shown here is derived from an EMBL/GenBank/DDBJ whole genome shotgun (WGS) entry which is preliminary data.</text>
</comment>
<dbReference type="PANTHER" id="PTHR35037:SF3">
    <property type="entry name" value="C-TERMINAL REGION OF AIDA-LIKE PROTEIN"/>
    <property type="match status" value="1"/>
</dbReference>
<sequence>MLIRSAGAQGSVINAGVIAAASDRAIADMAVWSAAASAGVDIRNAGLVTGFVNLAGSGVSQFVNAASGVFDIRHFADTDGDGVRDAKRVAISTLGDGAASRFDNQGLVRLAAVTGAAVTDATGYYAPTTGADSRTLDSGFYNLNREGVVQGQLTGLAEFSHSGVIDLRGPAIGNTLVMTSNASVADGPGTGMFVANGGQLYLNVVLNDGVPPGGAGNSYADVLVVDGARLGSAPTAIMVGYDPSAMGAPTPGNGIEVVEVRNKALSGEGVFVLGARVAGGAYEYTLRHNGVGPDAADGNWYLRASITPPVPPAPPAPPTPEPEPAPGPGPAPAPAPTPPAIELPHYRAETPVYMTPPALAGRLGLAMLGAYHDRRGEDGPDGPAMAAAAPAEPQVETFWCKNPEKNFRCTRYVAPLTPPLEAIGGDRGMAAWARVYGATGSAGSSGGGLYGQFRRFRQHGPSYDFDMGLVQAGLDVYRRTSQDGSRNVAGFYVGVGRIGSTVSAVYGGRAGRANLDGYSVGAYWTHRGAGGWYVDAVIQGTNYQSRAHSWLGEGISTSGWGFAASLEAGAPLQLGHGWLIEPQAQLVYQHISLNGDFDRFGRVDYGGSDAAYGRLGLRLARNWTTEAGGRFLTWARVNVWHDFGAQASTRFSNLYGLNPVTLKTDLGGSWAQLQLGLSAKVADGLTAFASGDYNVSLAEQGHAWGGRVGLRLVW</sequence>
<dbReference type="Gene3D" id="2.40.128.130">
    <property type="entry name" value="Autotransporter beta-domain"/>
    <property type="match status" value="1"/>
</dbReference>
<feature type="region of interest" description="Disordered" evidence="1">
    <location>
        <begin position="302"/>
        <end position="342"/>
    </location>
</feature>
<proteinExistence type="predicted"/>
<dbReference type="SUPFAM" id="SSF103515">
    <property type="entry name" value="Autotransporter"/>
    <property type="match status" value="1"/>
</dbReference>
<gene>
    <name evidence="3" type="ORF">ACFOEX_13450</name>
</gene>
<reference evidence="4" key="1">
    <citation type="journal article" date="2019" name="Int. J. Syst. Evol. Microbiol.">
        <title>The Global Catalogue of Microorganisms (GCM) 10K type strain sequencing project: providing services to taxonomists for standard genome sequencing and annotation.</title>
        <authorList>
            <consortium name="The Broad Institute Genomics Platform"/>
            <consortium name="The Broad Institute Genome Sequencing Center for Infectious Disease"/>
            <person name="Wu L."/>
            <person name="Ma J."/>
        </authorList>
    </citation>
    <scope>NUCLEOTIDE SEQUENCE [LARGE SCALE GENOMIC DNA]</scope>
    <source>
        <strain evidence="4">CCM 7941</strain>
    </source>
</reference>
<dbReference type="InterPro" id="IPR006315">
    <property type="entry name" value="OM_autotransptr_brl_dom"/>
</dbReference>
<feature type="compositionally biased region" description="Pro residues" evidence="1">
    <location>
        <begin position="308"/>
        <end position="341"/>
    </location>
</feature>
<dbReference type="RefSeq" id="WP_376828706.1">
    <property type="nucleotide sequence ID" value="NZ_JBHLWR010000004.1"/>
</dbReference>
<accession>A0ABV7LI65</accession>
<dbReference type="InterPro" id="IPR051551">
    <property type="entry name" value="Autotransporter_adhesion"/>
</dbReference>
<dbReference type="InterPro" id="IPR043990">
    <property type="entry name" value="AC_1"/>
</dbReference>
<dbReference type="SMART" id="SM00869">
    <property type="entry name" value="Autotransporter"/>
    <property type="match status" value="1"/>
</dbReference>
<evidence type="ECO:0000313" key="4">
    <source>
        <dbReference type="Proteomes" id="UP001595536"/>
    </source>
</evidence>
<dbReference type="SUPFAM" id="SSF51126">
    <property type="entry name" value="Pectin lyase-like"/>
    <property type="match status" value="1"/>
</dbReference>
<evidence type="ECO:0000313" key="3">
    <source>
        <dbReference type="EMBL" id="MFC3267343.1"/>
    </source>
</evidence>
<dbReference type="Pfam" id="PF03797">
    <property type="entry name" value="Autotransporter"/>
    <property type="match status" value="1"/>
</dbReference>
<dbReference type="NCBIfam" id="TIGR01414">
    <property type="entry name" value="autotrans_barl"/>
    <property type="match status" value="1"/>
</dbReference>
<dbReference type="InterPro" id="IPR011050">
    <property type="entry name" value="Pectin_lyase_fold/virulence"/>
</dbReference>
<keyword evidence="4" id="KW-1185">Reference proteome</keyword>
<dbReference type="CDD" id="cd01344">
    <property type="entry name" value="PL2_Passenger_AT"/>
    <property type="match status" value="1"/>
</dbReference>
<protein>
    <submittedName>
        <fullName evidence="3">Autotransporter outer membrane beta-barrel domain-containing protein</fullName>
    </submittedName>
</protein>